<reference evidence="2" key="1">
    <citation type="submission" date="2023-09" db="EMBL/GenBank/DDBJ databases">
        <title>30 novel species of actinomycetes from the DSMZ collection.</title>
        <authorList>
            <person name="Nouioui I."/>
        </authorList>
    </citation>
    <scope>NUCLEOTIDE SEQUENCE</scope>
    <source>
        <strain evidence="2">DSM 115977</strain>
    </source>
</reference>
<dbReference type="EMBL" id="JAVRFL010000034">
    <property type="protein sequence ID" value="MDT0532124.1"/>
    <property type="molecule type" value="Genomic_DNA"/>
</dbReference>
<name>A0ABU2X1R0_9ACTN</name>
<dbReference type="RefSeq" id="WP_311413898.1">
    <property type="nucleotide sequence ID" value="NZ_JAVRFL010000034.1"/>
</dbReference>
<proteinExistence type="predicted"/>
<organism evidence="2 3">
    <name type="scientific">Micromonospora reichwaldensis</name>
    <dbReference type="NCBI Taxonomy" id="3075516"/>
    <lineage>
        <taxon>Bacteria</taxon>
        <taxon>Bacillati</taxon>
        <taxon>Actinomycetota</taxon>
        <taxon>Actinomycetes</taxon>
        <taxon>Micromonosporales</taxon>
        <taxon>Micromonosporaceae</taxon>
        <taxon>Micromonospora</taxon>
    </lineage>
</organism>
<sequence>MSTTTTGGRKPSQALDQVWTIAAVRELGVTTDVETAGAILGIGRTKAYELAKTNEFPVRLLRVGRRYLVPVPAILKLLAIE</sequence>
<feature type="domain" description="Helix-turn-helix" evidence="1">
    <location>
        <begin position="33"/>
        <end position="78"/>
    </location>
</feature>
<dbReference type="InterPro" id="IPR041657">
    <property type="entry name" value="HTH_17"/>
</dbReference>
<evidence type="ECO:0000313" key="3">
    <source>
        <dbReference type="Proteomes" id="UP001180973"/>
    </source>
</evidence>
<evidence type="ECO:0000259" key="1">
    <source>
        <dbReference type="Pfam" id="PF12728"/>
    </source>
</evidence>
<accession>A0ABU2X1R0</accession>
<gene>
    <name evidence="2" type="ORF">RM555_24305</name>
</gene>
<keyword evidence="3" id="KW-1185">Reference proteome</keyword>
<comment type="caution">
    <text evidence="2">The sequence shown here is derived from an EMBL/GenBank/DDBJ whole genome shotgun (WGS) entry which is preliminary data.</text>
</comment>
<evidence type="ECO:0000313" key="2">
    <source>
        <dbReference type="EMBL" id="MDT0532124.1"/>
    </source>
</evidence>
<dbReference type="Pfam" id="PF12728">
    <property type="entry name" value="HTH_17"/>
    <property type="match status" value="1"/>
</dbReference>
<dbReference type="Proteomes" id="UP001180973">
    <property type="component" value="Unassembled WGS sequence"/>
</dbReference>
<protein>
    <submittedName>
        <fullName evidence="2">Helix-turn-helix domain-containing protein</fullName>
    </submittedName>
</protein>